<evidence type="ECO:0000256" key="3">
    <source>
        <dbReference type="ARBA" id="ARBA00007054"/>
    </source>
</evidence>
<comment type="similarity">
    <text evidence="3">Belongs to the pICln (TC 1.A.47) family.</text>
</comment>
<evidence type="ECO:0000256" key="5">
    <source>
        <dbReference type="ARBA" id="ARBA00022490"/>
    </source>
</evidence>
<dbReference type="GO" id="GO:0006884">
    <property type="term" value="P:cell volume homeostasis"/>
    <property type="evidence" value="ECO:0007669"/>
    <property type="project" value="InterPro"/>
</dbReference>
<dbReference type="AlphaFoldDB" id="A0A098LZN3"/>
<dbReference type="GO" id="GO:0005681">
    <property type="term" value="C:spliceosomal complex"/>
    <property type="evidence" value="ECO:0007669"/>
    <property type="project" value="TreeGrafter"/>
</dbReference>
<evidence type="ECO:0000256" key="9">
    <source>
        <dbReference type="SAM" id="MobiDB-lite"/>
    </source>
</evidence>
<dbReference type="Gene3D" id="2.30.29.30">
    <property type="entry name" value="Pleckstrin-homology domain (PH domain)/Phosphotyrosine-binding domain (PTB)"/>
    <property type="match status" value="1"/>
</dbReference>
<dbReference type="GO" id="GO:0045292">
    <property type="term" value="P:mRNA cis splicing, via spliceosome"/>
    <property type="evidence" value="ECO:0007669"/>
    <property type="project" value="TreeGrafter"/>
</dbReference>
<reference evidence="10" key="1">
    <citation type="submission" date="2014-09" db="EMBL/GenBank/DDBJ databases">
        <title>RNA-seq and high-definition mass spectrometry reveal the complex and divergent venoms of two rear-fanged colubrid snakes.</title>
        <authorList>
            <person name="McGivern J.J."/>
            <person name="Wray K.P."/>
            <person name="Margres M.J."/>
            <person name="Couch M.E."/>
            <person name="Mackessy S.P."/>
            <person name="Rokyta D.R."/>
        </authorList>
    </citation>
    <scope>NUCLEOTIDE SEQUENCE</scope>
    <source>
        <tissue evidence="10">Venom gland</tissue>
    </source>
</reference>
<comment type="function">
    <text evidence="8">Involved in both the assembly of spliceosomal snRNPs and the methylation of Sm proteins. Chaperone that regulates the assembly of spliceosomal U1, U2, U4 and U5 small nuclear ribonucleoproteins (snRNPs), the building blocks of the spliceosome, and thereby plays an important role in the splicing of cellular pre-mRNAs. Most spliceosomal snRNPs contain a common set of Sm proteins SNRPB, SNRPD1, SNRPD2, SNRPD3, SNRPE, SNRPF and SNRPG that assemble in a heptameric protein ring on the Sm site of the small nuclear RNA to form the core snRNP (Sm core). In the cytosol, the Sm proteins SNRPD1, SNRPD2, SNRPE, SNRPF and SNRPG are trapped in an inactive 6S pICln-Sm complex by the chaperone CLNS1A that controls the assembly of the core snRNP. Dissociation by the SMN complex of CLNS1A from the trapped Sm proteins and their transfer to an SMN-Sm complex triggers the assembly of core snRNPs and their transport to the nucleus.</text>
</comment>
<protein>
    <recommendedName>
        <fullName evidence="4">Methylosome subunit pICln</fullName>
    </recommendedName>
    <alternativeName>
        <fullName evidence="7">Chloride conductance regulatory protein ICln</fullName>
    </alternativeName>
</protein>
<dbReference type="InterPro" id="IPR003521">
    <property type="entry name" value="ICln"/>
</dbReference>
<dbReference type="GO" id="GO:0005829">
    <property type="term" value="C:cytosol"/>
    <property type="evidence" value="ECO:0007669"/>
    <property type="project" value="InterPro"/>
</dbReference>
<dbReference type="PANTHER" id="PTHR21399">
    <property type="entry name" value="CHLORIDE CONDUCTANCE REGULATORY PROTEIN ICLN"/>
    <property type="match status" value="1"/>
</dbReference>
<dbReference type="InterPro" id="IPR039924">
    <property type="entry name" value="ICln/Lot5/Saf5"/>
</dbReference>
<evidence type="ECO:0000313" key="10">
    <source>
        <dbReference type="EMBL" id="JAC95933.1"/>
    </source>
</evidence>
<dbReference type="EMBL" id="GBSI01000563">
    <property type="protein sequence ID" value="JAC95933.1"/>
    <property type="molecule type" value="Transcribed_RNA"/>
</dbReference>
<feature type="compositionally biased region" description="Acidic residues" evidence="9">
    <location>
        <begin position="94"/>
        <end position="106"/>
    </location>
</feature>
<dbReference type="GO" id="GO:0034715">
    <property type="term" value="C:pICln-Sm protein complex"/>
    <property type="evidence" value="ECO:0007669"/>
    <property type="project" value="InterPro"/>
</dbReference>
<dbReference type="Pfam" id="PF03517">
    <property type="entry name" value="Voldacs"/>
    <property type="match status" value="1"/>
</dbReference>
<keyword evidence="6" id="KW-0539">Nucleus</keyword>
<accession>A0A098LZN3</accession>
<dbReference type="GO" id="GO:0005886">
    <property type="term" value="C:plasma membrane"/>
    <property type="evidence" value="ECO:0007669"/>
    <property type="project" value="InterPro"/>
</dbReference>
<organism evidence="10">
    <name type="scientific">Hypsiglena sp. JMG-2014</name>
    <dbReference type="NCBI Taxonomy" id="1550645"/>
    <lineage>
        <taxon>Eukaryota</taxon>
        <taxon>Metazoa</taxon>
        <taxon>Chordata</taxon>
        <taxon>Craniata</taxon>
        <taxon>Vertebrata</taxon>
        <taxon>Euteleostomi</taxon>
        <taxon>Lepidosauria</taxon>
        <taxon>Squamata</taxon>
        <taxon>Bifurcata</taxon>
        <taxon>Unidentata</taxon>
        <taxon>Episquamata</taxon>
        <taxon>Toxicofera</taxon>
        <taxon>Serpentes</taxon>
        <taxon>Colubroidea</taxon>
        <taxon>Dipsadidae</taxon>
        <taxon>Hypsiglena</taxon>
    </lineage>
</organism>
<evidence type="ECO:0000256" key="1">
    <source>
        <dbReference type="ARBA" id="ARBA00004123"/>
    </source>
</evidence>
<name>A0A098LZN3_9SAUR</name>
<keyword evidence="5" id="KW-0963">Cytoplasm</keyword>
<feature type="region of interest" description="Disordered" evidence="9">
    <location>
        <begin position="87"/>
        <end position="106"/>
    </location>
</feature>
<dbReference type="PRINTS" id="PR01348">
    <property type="entry name" value="ICLNCHANNEL"/>
</dbReference>
<dbReference type="PANTHER" id="PTHR21399:SF0">
    <property type="entry name" value="METHYLOSOME SUBUNIT PICLN"/>
    <property type="match status" value="1"/>
</dbReference>
<dbReference type="InterPro" id="IPR011993">
    <property type="entry name" value="PH-like_dom_sf"/>
</dbReference>
<sequence>MSFLKRIPEPSEGIRLRQSGTEAVLAGRGLGTGSLYIAESRLTWIADSGLGFSLDYPIISLHAISRDLNTYPREHLYVMVNAKFEVEESRDSPIPEEEEEDSGDELEPISEFRFVPSDKSALEAMFTAMCECQALHPDPEDSDSDGNYDGEEYDVEAHEIGQGDIPSFYTYEEGLSRLTAEGQATLERLEGMLAQSISTQYHMAGVRTEDTLRDFEDGMEVDAAPVVTGQFEDADVDH</sequence>
<evidence type="ECO:0000256" key="6">
    <source>
        <dbReference type="ARBA" id="ARBA00023242"/>
    </source>
</evidence>
<evidence type="ECO:0000256" key="2">
    <source>
        <dbReference type="ARBA" id="ARBA00004496"/>
    </source>
</evidence>
<dbReference type="GO" id="GO:0034709">
    <property type="term" value="C:methylosome"/>
    <property type="evidence" value="ECO:0007669"/>
    <property type="project" value="InterPro"/>
</dbReference>
<dbReference type="GO" id="GO:0000387">
    <property type="term" value="P:spliceosomal snRNP assembly"/>
    <property type="evidence" value="ECO:0007669"/>
    <property type="project" value="InterPro"/>
</dbReference>
<comment type="subcellular location">
    <subcellularLocation>
        <location evidence="2">Cytoplasm</location>
    </subcellularLocation>
    <subcellularLocation>
        <location evidence="1">Nucleus</location>
    </subcellularLocation>
</comment>
<evidence type="ECO:0000256" key="4">
    <source>
        <dbReference type="ARBA" id="ARBA00015653"/>
    </source>
</evidence>
<evidence type="ECO:0000256" key="8">
    <source>
        <dbReference type="ARBA" id="ARBA00045890"/>
    </source>
</evidence>
<proteinExistence type="inferred from homology"/>
<dbReference type="GO" id="GO:0006821">
    <property type="term" value="P:chloride transport"/>
    <property type="evidence" value="ECO:0007669"/>
    <property type="project" value="InterPro"/>
</dbReference>
<evidence type="ECO:0000256" key="7">
    <source>
        <dbReference type="ARBA" id="ARBA00033090"/>
    </source>
</evidence>